<feature type="domain" description="PUL" evidence="8">
    <location>
        <begin position="615"/>
        <end position="885"/>
    </location>
</feature>
<dbReference type="PANTHER" id="PTHR19849:SF0">
    <property type="entry name" value="PHOSPHOLIPASE A-2-ACTIVATING PROTEIN"/>
    <property type="match status" value="1"/>
</dbReference>
<dbReference type="Gene3D" id="2.130.10.10">
    <property type="entry name" value="YVTN repeat-like/Quinoprotein amine dehydrogenase"/>
    <property type="match status" value="1"/>
</dbReference>
<dbReference type="InterPro" id="IPR011989">
    <property type="entry name" value="ARM-like"/>
</dbReference>
<dbReference type="GO" id="GO:0043130">
    <property type="term" value="F:ubiquitin binding"/>
    <property type="evidence" value="ECO:0007669"/>
    <property type="project" value="TreeGrafter"/>
</dbReference>
<dbReference type="InterPro" id="IPR013535">
    <property type="entry name" value="PUL_dom"/>
</dbReference>
<evidence type="ECO:0000313" key="9">
    <source>
        <dbReference type="EMBL" id="SCV69419.1"/>
    </source>
</evidence>
<dbReference type="InterPro" id="IPR038122">
    <property type="entry name" value="PFU_sf"/>
</dbReference>
<dbReference type="GO" id="GO:0043161">
    <property type="term" value="P:proteasome-mediated ubiquitin-dependent protein catabolic process"/>
    <property type="evidence" value="ECO:0007669"/>
    <property type="project" value="TreeGrafter"/>
</dbReference>
<dbReference type="PROSITE" id="PS51394">
    <property type="entry name" value="PFU"/>
    <property type="match status" value="1"/>
</dbReference>
<feature type="repeat" description="WD" evidence="5">
    <location>
        <begin position="189"/>
        <end position="221"/>
    </location>
</feature>
<protein>
    <submittedName>
        <fullName evidence="9">BQ2448_2439 protein</fullName>
    </submittedName>
</protein>
<feature type="compositionally biased region" description="Polar residues" evidence="6">
    <location>
        <begin position="76"/>
        <end position="103"/>
    </location>
</feature>
<feature type="region of interest" description="Disordered" evidence="6">
    <location>
        <begin position="75"/>
        <end position="126"/>
    </location>
</feature>
<dbReference type="Pfam" id="PF09070">
    <property type="entry name" value="PFU"/>
    <property type="match status" value="1"/>
</dbReference>
<evidence type="ECO:0000256" key="2">
    <source>
        <dbReference type="ARBA" id="ARBA00022490"/>
    </source>
</evidence>
<dbReference type="Pfam" id="PF08324">
    <property type="entry name" value="PUL"/>
    <property type="match status" value="1"/>
</dbReference>
<keyword evidence="3 5" id="KW-0853">WD repeat</keyword>
<evidence type="ECO:0000256" key="3">
    <source>
        <dbReference type="ARBA" id="ARBA00022574"/>
    </source>
</evidence>
<evidence type="ECO:0000256" key="4">
    <source>
        <dbReference type="ARBA" id="ARBA00022737"/>
    </source>
</evidence>
<evidence type="ECO:0000256" key="1">
    <source>
        <dbReference type="ARBA" id="ARBA00004496"/>
    </source>
</evidence>
<evidence type="ECO:0000256" key="6">
    <source>
        <dbReference type="SAM" id="MobiDB-lite"/>
    </source>
</evidence>
<comment type="subcellular location">
    <subcellularLocation>
        <location evidence="1">Cytoplasm</location>
    </subcellularLocation>
</comment>
<dbReference type="PANTHER" id="PTHR19849">
    <property type="entry name" value="PHOSPHOLIPASE A-2-ACTIVATING PROTEIN"/>
    <property type="match status" value="1"/>
</dbReference>
<dbReference type="CDD" id="cd00200">
    <property type="entry name" value="WD40"/>
    <property type="match status" value="1"/>
</dbReference>
<evidence type="ECO:0000256" key="5">
    <source>
        <dbReference type="PROSITE-ProRule" id="PRU00221"/>
    </source>
</evidence>
<dbReference type="EMBL" id="FMSP01000004">
    <property type="protein sequence ID" value="SCV69419.1"/>
    <property type="molecule type" value="Genomic_DNA"/>
</dbReference>
<keyword evidence="4" id="KW-0677">Repeat</keyword>
<dbReference type="PROSITE" id="PS50294">
    <property type="entry name" value="WD_REPEATS_REGION"/>
    <property type="match status" value="2"/>
</dbReference>
<sequence length="885" mass="94435">MSSTPFRLSATLAGHSQDGKYTHLEVSKNVLTMTRQLTPLVTTALRIFVFPTRRHSPSPTWSSRTNLVDPLDPVRSLSSTTSTDPCTTLFSSSRDGTARSWTRSSNSHSQVDEHSSSSTSTATASGGSWKEGVVLEGHHQGFVNAVQWFKVGGIDYLATAGQDKLIHVWPLPSSNVTTTSKEPSPEFTLIGHENNVCALAASDDGKRVISGSWDKTAKVWKDCQLAYTLQGHVQSVWAVLALEGDGDDLVLTGAADTLVKLWKGSKAIRTYRGHTQAVRALARLSSTTGGGDLFASAGNDASRTERRSFGNSSIRLWSLTSGETVHVLYGHDSFIYSLSPIPDEVGGGLISGGEDRTMRVWRGQVLASMNESGRGIWTVKVLPDGDIAAGSSDGLVRVFTRNEQRVADAETLKSFDDAVSKAAVNSSQIGDIKKDNLPGLEALSSPGRKDGQVIMVKAPSGTVEAHSWSNATGAWTKIGEVTGGVSQAQKQMYEGVEYDYVFDVDFADGAPKLKLPFNNGQNAYDAAQKFLIKHELPLEYTEQVVAFIDKNVGPAATLGQGRNEYVDPYTGASRYTGGGVATGSGSGGAASAGGFSGDPYTGGGRTMPATTKTLSLLPHRSFLTFPQANLAALRSKLGQLNDQIAAGESTSLKALSSTELTSLDNLIAYLLVALASPSPKPSQPIGEAERAVVLKLLSWPSSQRFPGLDLVRLVSLSSPLVEALPDLLETIRDTTEPVKEQETNTMLGYRTLANSFLAQKGKEVMRDQAVEILSTLTQRGLDGLSKNGKIALATTALNYSIFAVDKSLSSAAAQPLVDLISVLLRDSDGETIYRSLVALGNLLSSPLAKDLSSTTSSEVKKLAKEAGYHVEEARCKVVLGEIEKR</sequence>
<evidence type="ECO:0000259" key="8">
    <source>
        <dbReference type="PROSITE" id="PS51396"/>
    </source>
</evidence>
<dbReference type="Pfam" id="PF00400">
    <property type="entry name" value="WD40"/>
    <property type="match status" value="5"/>
</dbReference>
<dbReference type="InterPro" id="IPR001680">
    <property type="entry name" value="WD40_rpt"/>
</dbReference>
<organism evidence="9 10">
    <name type="scientific">Microbotryum intermedium</name>
    <dbReference type="NCBI Taxonomy" id="269621"/>
    <lineage>
        <taxon>Eukaryota</taxon>
        <taxon>Fungi</taxon>
        <taxon>Dikarya</taxon>
        <taxon>Basidiomycota</taxon>
        <taxon>Pucciniomycotina</taxon>
        <taxon>Microbotryomycetes</taxon>
        <taxon>Microbotryales</taxon>
        <taxon>Microbotryaceae</taxon>
        <taxon>Microbotryum</taxon>
    </lineage>
</organism>
<dbReference type="SUPFAM" id="SSF50978">
    <property type="entry name" value="WD40 repeat-like"/>
    <property type="match status" value="1"/>
</dbReference>
<dbReference type="STRING" id="269621.A0A238F9J4"/>
<dbReference type="InterPro" id="IPR015943">
    <property type="entry name" value="WD40/YVTN_repeat-like_dom_sf"/>
</dbReference>
<keyword evidence="10" id="KW-1185">Reference proteome</keyword>
<evidence type="ECO:0000259" key="7">
    <source>
        <dbReference type="PROSITE" id="PS51394"/>
    </source>
</evidence>
<dbReference type="Gene3D" id="3.10.20.870">
    <property type="entry name" value="PFU (PLAA family ubiquitin binding), C-terminal domain"/>
    <property type="match status" value="1"/>
</dbReference>
<dbReference type="PROSITE" id="PS51396">
    <property type="entry name" value="PUL"/>
    <property type="match status" value="1"/>
</dbReference>
<keyword evidence="2" id="KW-0963">Cytoplasm</keyword>
<accession>A0A238F9J4</accession>
<proteinExistence type="predicted"/>
<dbReference type="Proteomes" id="UP000198372">
    <property type="component" value="Unassembled WGS sequence"/>
</dbReference>
<dbReference type="PROSITE" id="PS50082">
    <property type="entry name" value="WD_REPEATS_2"/>
    <property type="match status" value="2"/>
</dbReference>
<dbReference type="OrthoDB" id="10265988at2759"/>
<evidence type="ECO:0000313" key="10">
    <source>
        <dbReference type="Proteomes" id="UP000198372"/>
    </source>
</evidence>
<gene>
    <name evidence="9" type="ORF">BQ2448_2439</name>
</gene>
<reference evidence="10" key="1">
    <citation type="submission" date="2016-09" db="EMBL/GenBank/DDBJ databases">
        <authorList>
            <person name="Jeantristanb JTB J.-T."/>
            <person name="Ricardo R."/>
        </authorList>
    </citation>
    <scope>NUCLEOTIDE SEQUENCE [LARGE SCALE GENOMIC DNA]</scope>
</reference>
<feature type="domain" description="PFU" evidence="7">
    <location>
        <begin position="467"/>
        <end position="562"/>
    </location>
</feature>
<feature type="compositionally biased region" description="Low complexity" evidence="6">
    <location>
        <begin position="116"/>
        <end position="126"/>
    </location>
</feature>
<dbReference type="SMART" id="SM00320">
    <property type="entry name" value="WD40"/>
    <property type="match status" value="7"/>
</dbReference>
<name>A0A238F9J4_9BASI</name>
<dbReference type="Gene3D" id="1.25.10.10">
    <property type="entry name" value="Leucine-rich Repeat Variant"/>
    <property type="match status" value="1"/>
</dbReference>
<dbReference type="AlphaFoldDB" id="A0A238F9J4"/>
<dbReference type="GO" id="GO:0010992">
    <property type="term" value="P:ubiquitin recycling"/>
    <property type="evidence" value="ECO:0007669"/>
    <property type="project" value="TreeGrafter"/>
</dbReference>
<dbReference type="InterPro" id="IPR015155">
    <property type="entry name" value="PFU"/>
</dbReference>
<dbReference type="GO" id="GO:0005737">
    <property type="term" value="C:cytoplasm"/>
    <property type="evidence" value="ECO:0007669"/>
    <property type="project" value="UniProtKB-SubCell"/>
</dbReference>
<feature type="repeat" description="WD" evidence="5">
    <location>
        <begin position="328"/>
        <end position="361"/>
    </location>
</feature>
<dbReference type="GO" id="GO:0005634">
    <property type="term" value="C:nucleus"/>
    <property type="evidence" value="ECO:0007669"/>
    <property type="project" value="TreeGrafter"/>
</dbReference>
<dbReference type="InterPro" id="IPR036322">
    <property type="entry name" value="WD40_repeat_dom_sf"/>
</dbReference>